<dbReference type="PANTHER" id="PTHR33055:SF16">
    <property type="entry name" value="TRANSPOSASE FOR INSERTION SEQUENCE ELEMENT IS1547"/>
    <property type="match status" value="1"/>
</dbReference>
<dbReference type="InterPro" id="IPR003346">
    <property type="entry name" value="Transposase_20"/>
</dbReference>
<dbReference type="Pfam" id="PF02371">
    <property type="entry name" value="Transposase_20"/>
    <property type="match status" value="1"/>
</dbReference>
<dbReference type="PANTHER" id="PTHR33055">
    <property type="entry name" value="TRANSPOSASE FOR INSERTION SEQUENCE ELEMENT IS1111A"/>
    <property type="match status" value="1"/>
</dbReference>
<gene>
    <name evidence="2" type="ORF">ADK75_05385</name>
</gene>
<proteinExistence type="predicted"/>
<name>A0A0L8N3K5_STRVG</name>
<organism evidence="2 3">
    <name type="scientific">Streptomyces virginiae</name>
    <name type="common">Streptomyces cinnamonensis</name>
    <dbReference type="NCBI Taxonomy" id="1961"/>
    <lineage>
        <taxon>Bacteria</taxon>
        <taxon>Bacillati</taxon>
        <taxon>Actinomycetota</taxon>
        <taxon>Actinomycetes</taxon>
        <taxon>Kitasatosporales</taxon>
        <taxon>Streptomycetaceae</taxon>
        <taxon>Streptomyces</taxon>
    </lineage>
</organism>
<evidence type="ECO:0000313" key="2">
    <source>
        <dbReference type="EMBL" id="KOG57125.1"/>
    </source>
</evidence>
<feature type="domain" description="Transposase IS116/IS110/IS902 C-terminal" evidence="1">
    <location>
        <begin position="25"/>
        <end position="103"/>
    </location>
</feature>
<dbReference type="InterPro" id="IPR047650">
    <property type="entry name" value="Transpos_IS110"/>
</dbReference>
<comment type="caution">
    <text evidence="2">The sequence shown here is derived from an EMBL/GenBank/DDBJ whole genome shotgun (WGS) entry which is preliminary data.</text>
</comment>
<dbReference type="PATRIC" id="fig|1961.12.peg.1172"/>
<accession>A0A0L8N3K5</accession>
<dbReference type="Proteomes" id="UP000037084">
    <property type="component" value="Unassembled WGS sequence"/>
</dbReference>
<dbReference type="EMBL" id="LGUV01000020">
    <property type="protein sequence ID" value="KOG57125.1"/>
    <property type="molecule type" value="Genomic_DNA"/>
</dbReference>
<evidence type="ECO:0000313" key="3">
    <source>
        <dbReference type="Proteomes" id="UP000037084"/>
    </source>
</evidence>
<protein>
    <recommendedName>
        <fullName evidence="1">Transposase IS116/IS110/IS902 C-terminal domain-containing protein</fullName>
    </recommendedName>
</protein>
<dbReference type="GO" id="GO:0004803">
    <property type="term" value="F:transposase activity"/>
    <property type="evidence" value="ECO:0007669"/>
    <property type="project" value="InterPro"/>
</dbReference>
<dbReference type="AlphaFoldDB" id="A0A0L8N3K5"/>
<evidence type="ECO:0000259" key="1">
    <source>
        <dbReference type="Pfam" id="PF02371"/>
    </source>
</evidence>
<dbReference type="GO" id="GO:0006313">
    <property type="term" value="P:DNA transposition"/>
    <property type="evidence" value="ECO:0007669"/>
    <property type="project" value="InterPro"/>
</dbReference>
<dbReference type="GO" id="GO:0003677">
    <property type="term" value="F:DNA binding"/>
    <property type="evidence" value="ECO:0007669"/>
    <property type="project" value="InterPro"/>
</dbReference>
<reference evidence="3" key="1">
    <citation type="submission" date="2015-07" db="EMBL/GenBank/DDBJ databases">
        <authorList>
            <consortium name="Consortium for Microbial Forensics and Genomics (microFORGE)"/>
            <person name="Knight B.M."/>
            <person name="Roberts D.P."/>
            <person name="Lin D."/>
            <person name="Hari K."/>
            <person name="Fletcher J."/>
            <person name="Melcher U."/>
            <person name="Blagden T."/>
            <person name="Winegar R.A."/>
        </authorList>
    </citation>
    <scope>NUCLEOTIDE SEQUENCE [LARGE SCALE GENOMIC DNA]</scope>
    <source>
        <strain evidence="3">NRRL B-1447</strain>
    </source>
</reference>
<sequence>MDGLNKRVRGLETTIRELVTPLAPALLETTGISHVSAAVLLAEIEDLTRFASSAKLTRYTGTTPIPDYSSDKERYRLHRSGNRRLNRVLCTTSIVQQRFHPGAPALLARHEPTKGARGARRILKRHLTDAIHRAMIQDRATWQHHITQHQHAA</sequence>